<sequence>MSKLLIYEAPLQVLPTLAVKLGLNEAIFTQQLHYWLQHSNNERDGHKWVYKKIDQWHKEFPFWSASTVKRVIKNLENKGVLITADHYNKIKIDKTKWYRIDYQKLNDLTRDQNDPSTGQNDLSTGQIDTHNNHKITSLDFNNNNEQAEPEKENPENQKPKHEDQNPIRFYEQNIGPASPYLMTDILNWIDDLSPQLVIEAIKKALEANKRSWGYIKSILLEWSVRNVRTIEDVQALDVEFKNSRSNNGAKTHQTKRPGEEDLNLDD</sequence>
<dbReference type="PANTHER" id="PTHR37293:SF6">
    <property type="entry name" value="DNA REPLICATION PROTEIN DNAD"/>
    <property type="match status" value="1"/>
</dbReference>
<dbReference type="PANTHER" id="PTHR37293">
    <property type="entry name" value="PHAGE REPLICATION PROTEIN-RELATED"/>
    <property type="match status" value="1"/>
</dbReference>
<dbReference type="Gene3D" id="1.10.10.630">
    <property type="entry name" value="DnaD domain-like"/>
    <property type="match status" value="1"/>
</dbReference>
<dbReference type="InterPro" id="IPR034829">
    <property type="entry name" value="DnaD-like_sf"/>
</dbReference>
<dbReference type="SUPFAM" id="SSF158499">
    <property type="entry name" value="DnaD domain-like"/>
    <property type="match status" value="1"/>
</dbReference>
<keyword evidence="5" id="KW-1185">Reference proteome</keyword>
<comment type="caution">
    <text evidence="4">The sequence shown here is derived from an EMBL/GenBank/DDBJ whole genome shotgun (WGS) entry which is preliminary data.</text>
</comment>
<dbReference type="InterPro" id="IPR053162">
    <property type="entry name" value="DnaD"/>
</dbReference>
<organism evidence="4 5">
    <name type="scientific">Jeotgalibacillus terrae</name>
    <dbReference type="NCBI Taxonomy" id="587735"/>
    <lineage>
        <taxon>Bacteria</taxon>
        <taxon>Bacillati</taxon>
        <taxon>Bacillota</taxon>
        <taxon>Bacilli</taxon>
        <taxon>Bacillales</taxon>
        <taxon>Caryophanaceae</taxon>
        <taxon>Jeotgalibacillus</taxon>
    </lineage>
</organism>
<evidence type="ECO:0000313" key="5">
    <source>
        <dbReference type="Proteomes" id="UP001597561"/>
    </source>
</evidence>
<evidence type="ECO:0000259" key="3">
    <source>
        <dbReference type="Pfam" id="PF07261"/>
    </source>
</evidence>
<feature type="domain" description="DnaB/C C-terminal" evidence="3">
    <location>
        <begin position="167"/>
        <end position="235"/>
    </location>
</feature>
<dbReference type="NCBIfam" id="TIGR01446">
    <property type="entry name" value="DnaD_dom"/>
    <property type="match status" value="1"/>
</dbReference>
<dbReference type="Pfam" id="PF07261">
    <property type="entry name" value="DnaB_2"/>
    <property type="match status" value="1"/>
</dbReference>
<name>A0ABW5ZGU7_9BACL</name>
<evidence type="ECO:0000256" key="1">
    <source>
        <dbReference type="ARBA" id="ARBA00093462"/>
    </source>
</evidence>
<dbReference type="RefSeq" id="WP_204727921.1">
    <property type="nucleotide sequence ID" value="NZ_JAFBDK010000001.1"/>
</dbReference>
<comment type="similarity">
    <text evidence="1">Belongs to the DnaB/DnaD family.</text>
</comment>
<gene>
    <name evidence="4" type="ORF">ACFS5P_05455</name>
</gene>
<reference evidence="5" key="1">
    <citation type="journal article" date="2019" name="Int. J. Syst. Evol. Microbiol.">
        <title>The Global Catalogue of Microorganisms (GCM) 10K type strain sequencing project: providing services to taxonomists for standard genome sequencing and annotation.</title>
        <authorList>
            <consortium name="The Broad Institute Genomics Platform"/>
            <consortium name="The Broad Institute Genome Sequencing Center for Infectious Disease"/>
            <person name="Wu L."/>
            <person name="Ma J."/>
        </authorList>
    </citation>
    <scope>NUCLEOTIDE SEQUENCE [LARGE SCALE GENOMIC DNA]</scope>
    <source>
        <strain evidence="5">KCTC 13528</strain>
    </source>
</reference>
<accession>A0ABW5ZGU7</accession>
<evidence type="ECO:0000256" key="2">
    <source>
        <dbReference type="SAM" id="MobiDB-lite"/>
    </source>
</evidence>
<proteinExistence type="inferred from homology"/>
<feature type="compositionally biased region" description="Basic and acidic residues" evidence="2">
    <location>
        <begin position="148"/>
        <end position="164"/>
    </location>
</feature>
<evidence type="ECO:0000313" key="4">
    <source>
        <dbReference type="EMBL" id="MFD2911313.1"/>
    </source>
</evidence>
<dbReference type="EMBL" id="JBHUPG010000008">
    <property type="protein sequence ID" value="MFD2911313.1"/>
    <property type="molecule type" value="Genomic_DNA"/>
</dbReference>
<feature type="compositionally biased region" description="Polar residues" evidence="2">
    <location>
        <begin position="114"/>
        <end position="140"/>
    </location>
</feature>
<dbReference type="Proteomes" id="UP001597561">
    <property type="component" value="Unassembled WGS sequence"/>
</dbReference>
<dbReference type="InterPro" id="IPR006343">
    <property type="entry name" value="DnaB/C_C"/>
</dbReference>
<feature type="region of interest" description="Disordered" evidence="2">
    <location>
        <begin position="108"/>
        <end position="164"/>
    </location>
</feature>
<feature type="region of interest" description="Disordered" evidence="2">
    <location>
        <begin position="244"/>
        <end position="266"/>
    </location>
</feature>
<protein>
    <submittedName>
        <fullName evidence="4">DnaD domain-containing protein</fullName>
    </submittedName>
</protein>